<proteinExistence type="predicted"/>
<evidence type="ECO:0000313" key="3">
    <source>
        <dbReference type="Proteomes" id="UP000077266"/>
    </source>
</evidence>
<protein>
    <submittedName>
        <fullName evidence="2">Uncharacterized protein</fullName>
    </submittedName>
</protein>
<dbReference type="EMBL" id="KV426102">
    <property type="protein sequence ID" value="KZV88335.1"/>
    <property type="molecule type" value="Genomic_DNA"/>
</dbReference>
<organism evidence="2 3">
    <name type="scientific">Exidia glandulosa HHB12029</name>
    <dbReference type="NCBI Taxonomy" id="1314781"/>
    <lineage>
        <taxon>Eukaryota</taxon>
        <taxon>Fungi</taxon>
        <taxon>Dikarya</taxon>
        <taxon>Basidiomycota</taxon>
        <taxon>Agaricomycotina</taxon>
        <taxon>Agaricomycetes</taxon>
        <taxon>Auriculariales</taxon>
        <taxon>Exidiaceae</taxon>
        <taxon>Exidia</taxon>
    </lineage>
</organism>
<gene>
    <name evidence="2" type="ORF">EXIGLDRAFT_772786</name>
</gene>
<feature type="compositionally biased region" description="Low complexity" evidence="1">
    <location>
        <begin position="1"/>
        <end position="19"/>
    </location>
</feature>
<dbReference type="Proteomes" id="UP000077266">
    <property type="component" value="Unassembled WGS sequence"/>
</dbReference>
<name>A0A165F3Z6_EXIGL</name>
<dbReference type="AlphaFoldDB" id="A0A165F3Z6"/>
<feature type="region of interest" description="Disordered" evidence="1">
    <location>
        <begin position="253"/>
        <end position="284"/>
    </location>
</feature>
<evidence type="ECO:0000313" key="2">
    <source>
        <dbReference type="EMBL" id="KZV88335.1"/>
    </source>
</evidence>
<reference evidence="2 3" key="1">
    <citation type="journal article" date="2016" name="Mol. Biol. Evol.">
        <title>Comparative Genomics of Early-Diverging Mushroom-Forming Fungi Provides Insights into the Origins of Lignocellulose Decay Capabilities.</title>
        <authorList>
            <person name="Nagy L.G."/>
            <person name="Riley R."/>
            <person name="Tritt A."/>
            <person name="Adam C."/>
            <person name="Daum C."/>
            <person name="Floudas D."/>
            <person name="Sun H."/>
            <person name="Yadav J.S."/>
            <person name="Pangilinan J."/>
            <person name="Larsson K.H."/>
            <person name="Matsuura K."/>
            <person name="Barry K."/>
            <person name="Labutti K."/>
            <person name="Kuo R."/>
            <person name="Ohm R.A."/>
            <person name="Bhattacharya S.S."/>
            <person name="Shirouzu T."/>
            <person name="Yoshinaga Y."/>
            <person name="Martin F.M."/>
            <person name="Grigoriev I.V."/>
            <person name="Hibbett D.S."/>
        </authorList>
    </citation>
    <scope>NUCLEOTIDE SEQUENCE [LARGE SCALE GENOMIC DNA]</scope>
    <source>
        <strain evidence="2 3">HHB12029</strain>
    </source>
</reference>
<sequence>MQSNASNDASARSNAIANRPPTPAPFTRPTAAPSVLLKRGICGTEGTIGLYTAILNEMREVSSRMDSLANVVINTGNSVRDFKAAGETYFYDAAQNMAANFATFDKRNKDEWAQYRTVPPAILTLAKSLVELKEAQALEARKLSTLLERTSFLVTSVDALAGNIAESGATVTSDEFFDECRRLFEERFQDYAQARGVGVPSGIRAPDAPCAPPPTPTRGVEEIRAGPIPALLLAAALRRSTDPRPRPVLHAAMSAIRESAEDEETSEDAIMSGGSAGEQGGTLP</sequence>
<keyword evidence="3" id="KW-1185">Reference proteome</keyword>
<accession>A0A165F3Z6</accession>
<feature type="compositionally biased region" description="Gly residues" evidence="1">
    <location>
        <begin position="274"/>
        <end position="284"/>
    </location>
</feature>
<feature type="region of interest" description="Disordered" evidence="1">
    <location>
        <begin position="1"/>
        <end position="30"/>
    </location>
</feature>
<evidence type="ECO:0000256" key="1">
    <source>
        <dbReference type="SAM" id="MobiDB-lite"/>
    </source>
</evidence>
<dbReference type="InParanoid" id="A0A165F3Z6"/>